<feature type="transmembrane region" description="Helical" evidence="7">
    <location>
        <begin position="25"/>
        <end position="42"/>
    </location>
</feature>
<dbReference type="Proteomes" id="UP000264330">
    <property type="component" value="Unassembled WGS sequence"/>
</dbReference>
<keyword evidence="5 7" id="KW-0472">Membrane</keyword>
<dbReference type="GO" id="GO:0005886">
    <property type="term" value="C:plasma membrane"/>
    <property type="evidence" value="ECO:0007669"/>
    <property type="project" value="UniProtKB-SubCell"/>
</dbReference>
<name>A0A3D5IZ91_9FLAO</name>
<dbReference type="InterPro" id="IPR004960">
    <property type="entry name" value="LipA_acyltrans"/>
</dbReference>
<proteinExistence type="predicted"/>
<evidence type="ECO:0000256" key="4">
    <source>
        <dbReference type="ARBA" id="ARBA00022679"/>
    </source>
</evidence>
<evidence type="ECO:0000313" key="9">
    <source>
        <dbReference type="Proteomes" id="UP000264330"/>
    </source>
</evidence>
<keyword evidence="7" id="KW-0812">Transmembrane</keyword>
<gene>
    <name evidence="8" type="ORF">DGQ38_05830</name>
</gene>
<keyword evidence="7" id="KW-1133">Transmembrane helix</keyword>
<organism evidence="8 9">
    <name type="scientific">Zunongwangia profunda</name>
    <dbReference type="NCBI Taxonomy" id="398743"/>
    <lineage>
        <taxon>Bacteria</taxon>
        <taxon>Pseudomonadati</taxon>
        <taxon>Bacteroidota</taxon>
        <taxon>Flavobacteriia</taxon>
        <taxon>Flavobacteriales</taxon>
        <taxon>Flavobacteriaceae</taxon>
        <taxon>Zunongwangia</taxon>
    </lineage>
</organism>
<evidence type="ECO:0000256" key="1">
    <source>
        <dbReference type="ARBA" id="ARBA00004533"/>
    </source>
</evidence>
<reference evidence="8 9" key="1">
    <citation type="journal article" date="2018" name="Nat. Biotechnol.">
        <title>A standardized bacterial taxonomy based on genome phylogeny substantially revises the tree of life.</title>
        <authorList>
            <person name="Parks D.H."/>
            <person name="Chuvochina M."/>
            <person name="Waite D.W."/>
            <person name="Rinke C."/>
            <person name="Skarshewski A."/>
            <person name="Chaumeil P.A."/>
            <person name="Hugenholtz P."/>
        </authorList>
    </citation>
    <scope>NUCLEOTIDE SEQUENCE [LARGE SCALE GENOMIC DNA]</scope>
    <source>
        <strain evidence="8">UBA9359</strain>
    </source>
</reference>
<dbReference type="AlphaFoldDB" id="A0A3D5IZ91"/>
<keyword evidence="4" id="KW-0808">Transferase</keyword>
<keyword evidence="3" id="KW-0997">Cell inner membrane</keyword>
<dbReference type="CDD" id="cd07984">
    <property type="entry name" value="LPLAT_LABLAT-like"/>
    <property type="match status" value="1"/>
</dbReference>
<sequence length="326" mass="38510">MNNKKKDPYNSEEIFSLSLLNPKYLFTWVGLFFLFPITKLPISVTHKLGDMLGFIFFLLSKERKKIALINLKLCFPKLEEQEINNLVKENFKNIGKGILEMGIAWWSNQTRLQNLITNYSNKEFLVEPSKNNKGLLVLIKHSTHLELDLRLIASVCEMGGMYKPQKNLVINYFMRKSRNSYLRGVVSNSQSRKGILWIKRGLKFFYAADQDYGNKVSEYVPFFGHEAATVKLPGDLAARGLKIIFADVKRNKFGYAIYLHKFEQPSSRKEFLIQMNEYYEKVISEAPEEYLWVHRRFKNRPEGEENFYPHWKKREKKREKKRNKRA</sequence>
<keyword evidence="6" id="KW-0012">Acyltransferase</keyword>
<evidence type="ECO:0000256" key="5">
    <source>
        <dbReference type="ARBA" id="ARBA00023136"/>
    </source>
</evidence>
<dbReference type="EMBL" id="DPMF01000135">
    <property type="protein sequence ID" value="HCV80552.1"/>
    <property type="molecule type" value="Genomic_DNA"/>
</dbReference>
<dbReference type="GO" id="GO:0009247">
    <property type="term" value="P:glycolipid biosynthetic process"/>
    <property type="evidence" value="ECO:0007669"/>
    <property type="project" value="UniProtKB-ARBA"/>
</dbReference>
<evidence type="ECO:0008006" key="10">
    <source>
        <dbReference type="Google" id="ProtNLM"/>
    </source>
</evidence>
<dbReference type="Pfam" id="PF03279">
    <property type="entry name" value="Lip_A_acyltrans"/>
    <property type="match status" value="1"/>
</dbReference>
<evidence type="ECO:0000256" key="3">
    <source>
        <dbReference type="ARBA" id="ARBA00022519"/>
    </source>
</evidence>
<dbReference type="GO" id="GO:0016746">
    <property type="term" value="F:acyltransferase activity"/>
    <property type="evidence" value="ECO:0007669"/>
    <property type="project" value="UniProtKB-KW"/>
</dbReference>
<protein>
    <recommendedName>
        <fullName evidence="10">Lipid A biosynthesis lauroyl acyltransferase</fullName>
    </recommendedName>
</protein>
<dbReference type="PANTHER" id="PTHR30606">
    <property type="entry name" value="LIPID A BIOSYNTHESIS LAUROYL ACYLTRANSFERASE"/>
    <property type="match status" value="1"/>
</dbReference>
<evidence type="ECO:0000256" key="2">
    <source>
        <dbReference type="ARBA" id="ARBA00022475"/>
    </source>
</evidence>
<dbReference type="PIRSF" id="PIRSF026649">
    <property type="entry name" value="MsbB"/>
    <property type="match status" value="1"/>
</dbReference>
<evidence type="ECO:0000313" key="8">
    <source>
        <dbReference type="EMBL" id="HCV80552.1"/>
    </source>
</evidence>
<evidence type="ECO:0000256" key="7">
    <source>
        <dbReference type="SAM" id="Phobius"/>
    </source>
</evidence>
<keyword evidence="2" id="KW-1003">Cell membrane</keyword>
<comment type="subcellular location">
    <subcellularLocation>
        <location evidence="1">Cell inner membrane</location>
    </subcellularLocation>
</comment>
<comment type="caution">
    <text evidence="8">The sequence shown here is derived from an EMBL/GenBank/DDBJ whole genome shotgun (WGS) entry which is preliminary data.</text>
</comment>
<dbReference type="PANTHER" id="PTHR30606:SF9">
    <property type="entry name" value="LIPID A BIOSYNTHESIS LAUROYLTRANSFERASE"/>
    <property type="match status" value="1"/>
</dbReference>
<evidence type="ECO:0000256" key="6">
    <source>
        <dbReference type="ARBA" id="ARBA00023315"/>
    </source>
</evidence>
<accession>A0A3D5IZ91</accession>